<reference evidence="2 3" key="1">
    <citation type="submission" date="2018-07" db="EMBL/GenBank/DDBJ databases">
        <title>Draft Genome Assemblies for Five Robust Yarrowia lipolytica Strains Exhibiting High Lipid Production and Pentose Sugar Utilization and Sugar Alcohol Secretion from Undetoxified Lignocellulosic Biomass Hydrolysates.</title>
        <authorList>
            <consortium name="DOE Joint Genome Institute"/>
            <person name="Walker C."/>
            <person name="Ryu S."/>
            <person name="Na H."/>
            <person name="Zane M."/>
            <person name="LaButti K."/>
            <person name="Lipzen A."/>
            <person name="Haridas S."/>
            <person name="Barry K."/>
            <person name="Grigoriev I.V."/>
            <person name="Quarterman J."/>
            <person name="Slininger P."/>
            <person name="Dien B."/>
            <person name="Trinh C.T."/>
        </authorList>
    </citation>
    <scope>NUCLEOTIDE SEQUENCE [LARGE SCALE GENOMIC DNA]</scope>
    <source>
        <strain evidence="2 3">YB392</strain>
    </source>
</reference>
<organism evidence="2 3">
    <name type="scientific">Yarrowia lipolytica</name>
    <name type="common">Candida lipolytica</name>
    <dbReference type="NCBI Taxonomy" id="4952"/>
    <lineage>
        <taxon>Eukaryota</taxon>
        <taxon>Fungi</taxon>
        <taxon>Dikarya</taxon>
        <taxon>Ascomycota</taxon>
        <taxon>Saccharomycotina</taxon>
        <taxon>Dipodascomycetes</taxon>
        <taxon>Dipodascales</taxon>
        <taxon>Dipodascales incertae sedis</taxon>
        <taxon>Yarrowia</taxon>
    </lineage>
</organism>
<accession>A0A371C7G0</accession>
<name>A0A371C7G0_YARLL</name>
<evidence type="ECO:0000313" key="2">
    <source>
        <dbReference type="EMBL" id="RDW26142.1"/>
    </source>
</evidence>
<evidence type="ECO:0000256" key="1">
    <source>
        <dbReference type="SAM" id="MobiDB-lite"/>
    </source>
</evidence>
<feature type="region of interest" description="Disordered" evidence="1">
    <location>
        <begin position="89"/>
        <end position="200"/>
    </location>
</feature>
<proteinExistence type="predicted"/>
<evidence type="ECO:0000313" key="3">
    <source>
        <dbReference type="Proteomes" id="UP000256601"/>
    </source>
</evidence>
<dbReference type="AlphaFoldDB" id="A0A371C7G0"/>
<protein>
    <submittedName>
        <fullName evidence="2">Uncharacterized protein</fullName>
    </submittedName>
</protein>
<dbReference type="Proteomes" id="UP000256601">
    <property type="component" value="Unassembled WGS sequence"/>
</dbReference>
<feature type="compositionally biased region" description="Basic and acidic residues" evidence="1">
    <location>
        <begin position="105"/>
        <end position="119"/>
    </location>
</feature>
<gene>
    <name evidence="2" type="ORF">B0I71DRAFT_164653</name>
</gene>
<sequence length="200" mass="22367">MDPGEEDQWVLLLGNFLLSDTHFILRRRCSFFFLLAKSLVVQLVNSSVCEKLISGTAEFNPTSAGAGSSAPLQFSELLHGLPIFRPNQSRERPQIEWTTTARVEANSRVDDKSRVDDHRHSGRPQQSGRPEQPQPGYTPDSPHDAFTTPAPLPNFKMQALSYPPESDGCHRPRQLTGTLMARKTSRLPASRVARRLPPQL</sequence>
<dbReference type="VEuPathDB" id="FungiDB:YALI1_D28383g"/>
<dbReference type="EMBL" id="KZ858985">
    <property type="protein sequence ID" value="RDW26142.1"/>
    <property type="molecule type" value="Genomic_DNA"/>
</dbReference>